<dbReference type="OrthoDB" id="270602at2759"/>
<feature type="compositionally biased region" description="Low complexity" evidence="1">
    <location>
        <begin position="95"/>
        <end position="105"/>
    </location>
</feature>
<dbReference type="AlphaFoldDB" id="A0A9P8LZK7"/>
<evidence type="ECO:0000313" key="3">
    <source>
        <dbReference type="Proteomes" id="UP000018208"/>
    </source>
</evidence>
<reference evidence="2 3" key="1">
    <citation type="journal article" date="2014" name="PLoS Genet.">
        <title>The Genome of Spironucleus salmonicida Highlights a Fish Pathogen Adapted to Fluctuating Environments.</title>
        <authorList>
            <person name="Xu F."/>
            <person name="Jerlstrom-Hultqvist J."/>
            <person name="Einarsson E."/>
            <person name="Astvaldsson A."/>
            <person name="Svard S.G."/>
            <person name="Andersson J.O."/>
        </authorList>
    </citation>
    <scope>NUCLEOTIDE SEQUENCE [LARGE SCALE GENOMIC DNA]</scope>
    <source>
        <strain evidence="2 3">ATCC 50377</strain>
    </source>
</reference>
<evidence type="ECO:0008006" key="4">
    <source>
        <dbReference type="Google" id="ProtNLM"/>
    </source>
</evidence>
<feature type="compositionally biased region" description="Polar residues" evidence="1">
    <location>
        <begin position="236"/>
        <end position="257"/>
    </location>
</feature>
<name>A0A9P8LZK7_9EUKA</name>
<dbReference type="Gene3D" id="1.10.8.10">
    <property type="entry name" value="DNA helicase RuvA subunit, C-terminal domain"/>
    <property type="match status" value="1"/>
</dbReference>
<dbReference type="GeneID" id="94294252"/>
<dbReference type="Pfam" id="PF14555">
    <property type="entry name" value="UBA_4"/>
    <property type="match status" value="1"/>
</dbReference>
<dbReference type="SUPFAM" id="SSF46934">
    <property type="entry name" value="UBA-like"/>
    <property type="match status" value="1"/>
</dbReference>
<evidence type="ECO:0000313" key="2">
    <source>
        <dbReference type="EMBL" id="KAH0576883.1"/>
    </source>
</evidence>
<feature type="compositionally biased region" description="Polar residues" evidence="1">
    <location>
        <begin position="106"/>
        <end position="117"/>
    </location>
</feature>
<sequence>MSQKISQFMEITGGSINQAKKYLEFSANDLDTAIMLYFESGEAPEQQTQHIEPTPPPQKLQQINEPAKKGLFGFGKKKIEQLEGSKQVDTKSVNQQSSQQPSTQQYTNINSINSLSAKDTKENKLFNGGGEKNSGSSTQFYQPPTGPYELHIDQFINGCVVKGKFFSFENQEYRSIFQELSQTEQVPRTLFEHLPLHDRPAVDQEIHASIDKHEVSFDPEKLQNNEILEKKLDWNPNETGRTLGNRPTSKVPQSHSDSPVNLVFQIDDTNGDCKVRIRTTQVFTVTLDSTTLVSDMLKGLQKNGGLPGLNNYLLAKVKLVSGQQVVLSQTIEQAGIKGRQVMVDW</sequence>
<feature type="region of interest" description="Disordered" evidence="1">
    <location>
        <begin position="235"/>
        <end position="257"/>
    </location>
</feature>
<dbReference type="InterPro" id="IPR009060">
    <property type="entry name" value="UBA-like_sf"/>
</dbReference>
<keyword evidence="3" id="KW-1185">Reference proteome</keyword>
<feature type="region of interest" description="Disordered" evidence="1">
    <location>
        <begin position="83"/>
        <end position="145"/>
    </location>
</feature>
<dbReference type="Proteomes" id="UP000018208">
    <property type="component" value="Unassembled WGS sequence"/>
</dbReference>
<evidence type="ECO:0000256" key="1">
    <source>
        <dbReference type="SAM" id="MobiDB-lite"/>
    </source>
</evidence>
<comment type="caution">
    <text evidence="2">The sequence shown here is derived from an EMBL/GenBank/DDBJ whole genome shotgun (WGS) entry which is preliminary data.</text>
</comment>
<dbReference type="EMBL" id="AUWU02000001">
    <property type="protein sequence ID" value="KAH0576883.1"/>
    <property type="molecule type" value="Genomic_DNA"/>
</dbReference>
<protein>
    <recommendedName>
        <fullName evidence="4">SEP domain-containing protein</fullName>
    </recommendedName>
</protein>
<feature type="region of interest" description="Disordered" evidence="1">
    <location>
        <begin position="42"/>
        <end position="63"/>
    </location>
</feature>
<proteinExistence type="predicted"/>
<organism evidence="2 3">
    <name type="scientific">Spironucleus salmonicida</name>
    <dbReference type="NCBI Taxonomy" id="348837"/>
    <lineage>
        <taxon>Eukaryota</taxon>
        <taxon>Metamonada</taxon>
        <taxon>Diplomonadida</taxon>
        <taxon>Hexamitidae</taxon>
        <taxon>Hexamitinae</taxon>
        <taxon>Spironucleus</taxon>
    </lineage>
</organism>
<feature type="compositionally biased region" description="Polar residues" evidence="1">
    <location>
        <begin position="133"/>
        <end position="142"/>
    </location>
</feature>
<dbReference type="KEGG" id="ssao:94294252"/>
<dbReference type="RefSeq" id="XP_067767656.1">
    <property type="nucleotide sequence ID" value="XM_067904174.1"/>
</dbReference>
<accession>A0A9P8LZK7</accession>
<gene>
    <name evidence="2" type="ORF">SS50377_20229</name>
</gene>